<keyword evidence="2" id="KW-0539">Nucleus</keyword>
<feature type="region of interest" description="Disordered" evidence="3">
    <location>
        <begin position="227"/>
        <end position="284"/>
    </location>
</feature>
<feature type="region of interest" description="Disordered" evidence="3">
    <location>
        <begin position="317"/>
        <end position="357"/>
    </location>
</feature>
<evidence type="ECO:0000259" key="4">
    <source>
        <dbReference type="PROSITE" id="PS50039"/>
    </source>
</evidence>
<evidence type="ECO:0000256" key="3">
    <source>
        <dbReference type="SAM" id="MobiDB-lite"/>
    </source>
</evidence>
<feature type="compositionally biased region" description="Polar residues" evidence="3">
    <location>
        <begin position="234"/>
        <end position="259"/>
    </location>
</feature>
<feature type="compositionally biased region" description="Polar residues" evidence="3">
    <location>
        <begin position="267"/>
        <end position="284"/>
    </location>
</feature>
<gene>
    <name evidence="5" type="ORF">SRS1_13465</name>
</gene>
<dbReference type="Gene3D" id="1.10.10.10">
    <property type="entry name" value="Winged helix-like DNA-binding domain superfamily/Winged helix DNA-binding domain"/>
    <property type="match status" value="1"/>
</dbReference>
<reference evidence="5 6" key="1">
    <citation type="submission" date="2017-02" db="EMBL/GenBank/DDBJ databases">
        <authorList>
            <person name="Peterson S.W."/>
        </authorList>
    </citation>
    <scope>NUCLEOTIDE SEQUENCE [LARGE SCALE GENOMIC DNA]</scope>
    <source>
        <strain evidence="5 6">SRS1_H2-8</strain>
    </source>
</reference>
<dbReference type="SMART" id="SM00339">
    <property type="entry name" value="FH"/>
    <property type="match status" value="1"/>
</dbReference>
<feature type="region of interest" description="Disordered" evidence="3">
    <location>
        <begin position="474"/>
        <end position="660"/>
    </location>
</feature>
<sequence>MSSYQGSGANSPAIGHGGPNNQFSHPIVGTSLTAPASPSGAYTASALAYANAQLSQYAATGGTAAIPAHLNPHALSSALSDYSISLPNSAASSPGATPRRLPGTGTSTPGGNSRVAASAITGKRLNWSEMICQTIAESESGRLVIQDLFEGMCSKFPEIREWAFGKDWEARVKNRIKSTLSIKGNLFVKVPRPSSAAGKGSWWTLSPEAQEAWKTGRVANVVKNNAHSRAGSAGPSSIHGSPVRTVSSKFGTSSHTTNPPYLIQGSHAHQNHSQRTSPLGLGLNQTANNYGSPLANNFNFGDSLPLVGAPSHGNSALPSNLGLSSDDASLGLSGGQQQQQQQQPAPPSMQDQAQNAQASMANQNFANLAFLQNNAPQPLGTAQSVPHLGGPQSMPFPAQAQDLSAANLAQFANFGSADYAALFAGLPGFDANAFASTNTTSNAQVNMGMGAYQMEQNNHPFGGSIPGAYTLLQNQQQQHQQGQPQQQQQGQPNSNAYGSFGSGMYASLQQGSQQQMAGQAQRNHLNQAQGQGTPLSQAQSLASQQQAPSQSQQGQQQSQQGQQQQQQASANGSNSSGAVGYNGSYPASSPFAPGNGLEGPSPADSTWFSFTPLVQANDGSEANNASSALGQLGGEGSRKRRTSEGLRDLTDFQLPPPQSG</sequence>
<feature type="DNA-binding region" description="Fork-head" evidence="2">
    <location>
        <begin position="122"/>
        <end position="232"/>
    </location>
</feature>
<evidence type="ECO:0000256" key="2">
    <source>
        <dbReference type="PROSITE-ProRule" id="PRU00089"/>
    </source>
</evidence>
<evidence type="ECO:0000313" key="6">
    <source>
        <dbReference type="Proteomes" id="UP000239563"/>
    </source>
</evidence>
<feature type="domain" description="Fork-head" evidence="4">
    <location>
        <begin position="122"/>
        <end position="232"/>
    </location>
</feature>
<protein>
    <recommendedName>
        <fullName evidence="4">Fork-head domain-containing protein</fullName>
    </recommendedName>
</protein>
<feature type="compositionally biased region" description="Polar residues" evidence="3">
    <location>
        <begin position="603"/>
        <end position="629"/>
    </location>
</feature>
<dbReference type="GO" id="GO:0043565">
    <property type="term" value="F:sequence-specific DNA binding"/>
    <property type="evidence" value="ECO:0007669"/>
    <property type="project" value="InterPro"/>
</dbReference>
<feature type="region of interest" description="Disordered" evidence="3">
    <location>
        <begin position="1"/>
        <end position="26"/>
    </location>
</feature>
<dbReference type="Pfam" id="PF00250">
    <property type="entry name" value="Forkhead"/>
    <property type="match status" value="1"/>
</dbReference>
<feature type="compositionally biased region" description="Low complexity" evidence="3">
    <location>
        <begin position="474"/>
        <end position="493"/>
    </location>
</feature>
<dbReference type="GO" id="GO:0005634">
    <property type="term" value="C:nucleus"/>
    <property type="evidence" value="ECO:0007669"/>
    <property type="project" value="UniProtKB-SubCell"/>
</dbReference>
<dbReference type="EMBL" id="LT795073">
    <property type="protein sequence ID" value="SJX66024.1"/>
    <property type="molecule type" value="Genomic_DNA"/>
</dbReference>
<dbReference type="InterPro" id="IPR036390">
    <property type="entry name" value="WH_DNA-bd_sf"/>
</dbReference>
<dbReference type="InterPro" id="IPR001766">
    <property type="entry name" value="Fork_head_dom"/>
</dbReference>
<feature type="compositionally biased region" description="Low complexity" evidence="3">
    <location>
        <begin position="534"/>
        <end position="578"/>
    </location>
</feature>
<dbReference type="PROSITE" id="PS50039">
    <property type="entry name" value="FORK_HEAD_3"/>
    <property type="match status" value="1"/>
</dbReference>
<dbReference type="InterPro" id="IPR036388">
    <property type="entry name" value="WH-like_DNA-bd_sf"/>
</dbReference>
<evidence type="ECO:0000256" key="1">
    <source>
        <dbReference type="ARBA" id="ARBA00023125"/>
    </source>
</evidence>
<organism evidence="5 6">
    <name type="scientific">Sporisorium reilianum f. sp. reilianum</name>
    <dbReference type="NCBI Taxonomy" id="72559"/>
    <lineage>
        <taxon>Eukaryota</taxon>
        <taxon>Fungi</taxon>
        <taxon>Dikarya</taxon>
        <taxon>Basidiomycota</taxon>
        <taxon>Ustilaginomycotina</taxon>
        <taxon>Ustilaginomycetes</taxon>
        <taxon>Ustilaginales</taxon>
        <taxon>Ustilaginaceae</taxon>
        <taxon>Sporisorium</taxon>
    </lineage>
</organism>
<name>A0A2N8UM95_9BASI</name>
<feature type="compositionally biased region" description="Low complexity" evidence="3">
    <location>
        <begin position="509"/>
        <end position="521"/>
    </location>
</feature>
<dbReference type="GO" id="GO:0003700">
    <property type="term" value="F:DNA-binding transcription factor activity"/>
    <property type="evidence" value="ECO:0007669"/>
    <property type="project" value="InterPro"/>
</dbReference>
<dbReference type="SUPFAM" id="SSF46785">
    <property type="entry name" value="Winged helix' DNA-binding domain"/>
    <property type="match status" value="1"/>
</dbReference>
<feature type="region of interest" description="Disordered" evidence="3">
    <location>
        <begin position="89"/>
        <end position="113"/>
    </location>
</feature>
<feature type="compositionally biased region" description="Low complexity" evidence="3">
    <location>
        <begin position="321"/>
        <end position="357"/>
    </location>
</feature>
<feature type="compositionally biased region" description="Low complexity" evidence="3">
    <location>
        <begin position="97"/>
        <end position="113"/>
    </location>
</feature>
<dbReference type="AlphaFoldDB" id="A0A2N8UM95"/>
<keyword evidence="1 2" id="KW-0238">DNA-binding</keyword>
<accession>A0A2N8UM95</accession>
<evidence type="ECO:0000313" key="5">
    <source>
        <dbReference type="EMBL" id="SJX66024.1"/>
    </source>
</evidence>
<feature type="compositionally biased region" description="Polar residues" evidence="3">
    <location>
        <begin position="522"/>
        <end position="533"/>
    </location>
</feature>
<feature type="compositionally biased region" description="Polar residues" evidence="3">
    <location>
        <begin position="1"/>
        <end position="10"/>
    </location>
</feature>
<dbReference type="Proteomes" id="UP000239563">
    <property type="component" value="Chromosome XX"/>
</dbReference>
<comment type="subcellular location">
    <subcellularLocation>
        <location evidence="2">Nucleus</location>
    </subcellularLocation>
</comment>
<proteinExistence type="predicted"/>